<sequence length="41" mass="4730">MTSSENKIIVFAVKYRGFGSLSICVINLFCYCSFFLFMCFV</sequence>
<evidence type="ECO:0000256" key="1">
    <source>
        <dbReference type="SAM" id="Phobius"/>
    </source>
</evidence>
<feature type="transmembrane region" description="Helical" evidence="1">
    <location>
        <begin position="20"/>
        <end position="40"/>
    </location>
</feature>
<organism evidence="2">
    <name type="scientific">Anguilla anguilla</name>
    <name type="common">European freshwater eel</name>
    <name type="synonym">Muraena anguilla</name>
    <dbReference type="NCBI Taxonomy" id="7936"/>
    <lineage>
        <taxon>Eukaryota</taxon>
        <taxon>Metazoa</taxon>
        <taxon>Chordata</taxon>
        <taxon>Craniata</taxon>
        <taxon>Vertebrata</taxon>
        <taxon>Euteleostomi</taxon>
        <taxon>Actinopterygii</taxon>
        <taxon>Neopterygii</taxon>
        <taxon>Teleostei</taxon>
        <taxon>Anguilliformes</taxon>
        <taxon>Anguillidae</taxon>
        <taxon>Anguilla</taxon>
    </lineage>
</organism>
<keyword evidence="1" id="KW-0812">Transmembrane</keyword>
<proteinExistence type="predicted"/>
<reference evidence="2" key="1">
    <citation type="submission" date="2014-11" db="EMBL/GenBank/DDBJ databases">
        <authorList>
            <person name="Amaro Gonzalez C."/>
        </authorList>
    </citation>
    <scope>NUCLEOTIDE SEQUENCE</scope>
</reference>
<reference evidence="2" key="2">
    <citation type="journal article" date="2015" name="Fish Shellfish Immunol.">
        <title>Early steps in the European eel (Anguilla anguilla)-Vibrio vulnificus interaction in the gills: Role of the RtxA13 toxin.</title>
        <authorList>
            <person name="Callol A."/>
            <person name="Pajuelo D."/>
            <person name="Ebbesson L."/>
            <person name="Teles M."/>
            <person name="MacKenzie S."/>
            <person name="Amaro C."/>
        </authorList>
    </citation>
    <scope>NUCLEOTIDE SEQUENCE</scope>
</reference>
<evidence type="ECO:0000313" key="2">
    <source>
        <dbReference type="EMBL" id="JAH46827.1"/>
    </source>
</evidence>
<keyword evidence="1" id="KW-0472">Membrane</keyword>
<dbReference type="EMBL" id="GBXM01061750">
    <property type="protein sequence ID" value="JAH46827.1"/>
    <property type="molecule type" value="Transcribed_RNA"/>
</dbReference>
<name>A0A0E9T006_ANGAN</name>
<protein>
    <submittedName>
        <fullName evidence="2">Uncharacterized protein</fullName>
    </submittedName>
</protein>
<keyword evidence="1" id="KW-1133">Transmembrane helix</keyword>
<dbReference type="AlphaFoldDB" id="A0A0E9T006"/>
<accession>A0A0E9T006</accession>